<comment type="caution">
    <text evidence="2">The sequence shown here is derived from an EMBL/GenBank/DDBJ whole genome shotgun (WGS) entry which is preliminary data.</text>
</comment>
<dbReference type="RefSeq" id="WP_264323788.1">
    <property type="nucleotide sequence ID" value="NZ_JADEXQ010000009.1"/>
</dbReference>
<proteinExistence type="predicted"/>
<keyword evidence="1" id="KW-0812">Transmembrane</keyword>
<sequence length="188" mass="20434">MMINLGRDFSLIVWIITALGSSVATGTVVGILASTPMQTYRLMVWIFLGSAMTWLLSAFVGGAVIRFVLETLLAQEYWQFGLLVGLLLVFSGFMLGRLGRNHRAMRWSLAGALAAWLTGAIGSIIAYDQLGSSSTGLPAGFWGSLMLSMVISTILGAFGGGMIFRHRQMWRDLSSTPPPASRLKTKQR</sequence>
<accession>A0A928Z153</accession>
<feature type="transmembrane region" description="Helical" evidence="1">
    <location>
        <begin position="139"/>
        <end position="164"/>
    </location>
</feature>
<keyword evidence="1" id="KW-1133">Transmembrane helix</keyword>
<dbReference type="Proteomes" id="UP000625316">
    <property type="component" value="Unassembled WGS sequence"/>
</dbReference>
<name>A0A928Z153_9CYAN</name>
<evidence type="ECO:0000256" key="1">
    <source>
        <dbReference type="SAM" id="Phobius"/>
    </source>
</evidence>
<reference evidence="2" key="1">
    <citation type="submission" date="2020-10" db="EMBL/GenBank/DDBJ databases">
        <authorList>
            <person name="Castelo-Branco R."/>
            <person name="Eusebio N."/>
            <person name="Adriana R."/>
            <person name="Vieira A."/>
            <person name="Brugerolle De Fraissinette N."/>
            <person name="Rezende De Castro R."/>
            <person name="Schneider M.P."/>
            <person name="Vasconcelos V."/>
            <person name="Leao P.N."/>
        </authorList>
    </citation>
    <scope>NUCLEOTIDE SEQUENCE</scope>
    <source>
        <strain evidence="2">LEGE 11480</strain>
    </source>
</reference>
<keyword evidence="1" id="KW-0472">Membrane</keyword>
<feature type="transmembrane region" description="Helical" evidence="1">
    <location>
        <begin position="107"/>
        <end position="127"/>
    </location>
</feature>
<dbReference type="EMBL" id="JADEXQ010000009">
    <property type="protein sequence ID" value="MBE9028966.1"/>
    <property type="molecule type" value="Genomic_DNA"/>
</dbReference>
<gene>
    <name evidence="2" type="ORF">IQ266_04210</name>
</gene>
<feature type="transmembrane region" description="Helical" evidence="1">
    <location>
        <begin position="12"/>
        <end position="32"/>
    </location>
</feature>
<feature type="transmembrane region" description="Helical" evidence="1">
    <location>
        <begin position="44"/>
        <end position="65"/>
    </location>
</feature>
<feature type="transmembrane region" description="Helical" evidence="1">
    <location>
        <begin position="77"/>
        <end position="95"/>
    </location>
</feature>
<evidence type="ECO:0000313" key="2">
    <source>
        <dbReference type="EMBL" id="MBE9028966.1"/>
    </source>
</evidence>
<protein>
    <submittedName>
        <fullName evidence="2">Uncharacterized protein</fullName>
    </submittedName>
</protein>
<keyword evidence="3" id="KW-1185">Reference proteome</keyword>
<dbReference type="AlphaFoldDB" id="A0A928Z153"/>
<organism evidence="2 3">
    <name type="scientific">Romeriopsis navalis LEGE 11480</name>
    <dbReference type="NCBI Taxonomy" id="2777977"/>
    <lineage>
        <taxon>Bacteria</taxon>
        <taxon>Bacillati</taxon>
        <taxon>Cyanobacteriota</taxon>
        <taxon>Cyanophyceae</taxon>
        <taxon>Leptolyngbyales</taxon>
        <taxon>Leptolyngbyaceae</taxon>
        <taxon>Romeriopsis</taxon>
        <taxon>Romeriopsis navalis</taxon>
    </lineage>
</organism>
<evidence type="ECO:0000313" key="3">
    <source>
        <dbReference type="Proteomes" id="UP000625316"/>
    </source>
</evidence>